<keyword evidence="2" id="KW-0732">Signal</keyword>
<organism evidence="4 5">
    <name type="scientific">Nocardia otitidiscaviarum</name>
    <dbReference type="NCBI Taxonomy" id="1823"/>
    <lineage>
        <taxon>Bacteria</taxon>
        <taxon>Bacillati</taxon>
        <taxon>Actinomycetota</taxon>
        <taxon>Actinomycetes</taxon>
        <taxon>Mycobacteriales</taxon>
        <taxon>Nocardiaceae</taxon>
        <taxon>Nocardia</taxon>
    </lineage>
</organism>
<accession>A0A378YC60</accession>
<dbReference type="STRING" id="1406858.GCA_000710895_02843"/>
<protein>
    <submittedName>
        <fullName evidence="4">Excalibur calcium-binding domain</fullName>
    </submittedName>
</protein>
<dbReference type="SMART" id="SM00894">
    <property type="entry name" value="Excalibur"/>
    <property type="match status" value="1"/>
</dbReference>
<sequence length="122" mass="12648">MNISITRWRGRTGAVAAGLLTTAALTLGAPIASADPITDLLCNAGSSQFCPAPQAPAPAPQAPAPAPQAQPEQPAPEPQAPSTYYRNCDEVRRAGQAPLHRGDPGYAPHLDRDNDGIACERA</sequence>
<feature type="signal peptide" evidence="2">
    <location>
        <begin position="1"/>
        <end position="34"/>
    </location>
</feature>
<dbReference type="InterPro" id="IPR008613">
    <property type="entry name" value="Excalibur_Ca-bd_domain"/>
</dbReference>
<feature type="compositionally biased region" description="Basic and acidic residues" evidence="1">
    <location>
        <begin position="109"/>
        <end position="122"/>
    </location>
</feature>
<evidence type="ECO:0000259" key="3">
    <source>
        <dbReference type="SMART" id="SM00894"/>
    </source>
</evidence>
<dbReference type="EMBL" id="UGRY01000002">
    <property type="protein sequence ID" value="SUA74812.1"/>
    <property type="molecule type" value="Genomic_DNA"/>
</dbReference>
<dbReference type="Pfam" id="PF05901">
    <property type="entry name" value="Excalibur"/>
    <property type="match status" value="1"/>
</dbReference>
<feature type="chain" id="PRO_5016912604" evidence="2">
    <location>
        <begin position="35"/>
        <end position="122"/>
    </location>
</feature>
<dbReference type="AlphaFoldDB" id="A0A378YC60"/>
<keyword evidence="5" id="KW-1185">Reference proteome</keyword>
<proteinExistence type="predicted"/>
<reference evidence="4 5" key="1">
    <citation type="submission" date="2018-06" db="EMBL/GenBank/DDBJ databases">
        <authorList>
            <consortium name="Pathogen Informatics"/>
            <person name="Doyle S."/>
        </authorList>
    </citation>
    <scope>NUCLEOTIDE SEQUENCE [LARGE SCALE GENOMIC DNA]</scope>
    <source>
        <strain evidence="4 5">NCTC1934</strain>
    </source>
</reference>
<evidence type="ECO:0000313" key="4">
    <source>
        <dbReference type="EMBL" id="SUA74812.1"/>
    </source>
</evidence>
<evidence type="ECO:0000256" key="1">
    <source>
        <dbReference type="SAM" id="MobiDB-lite"/>
    </source>
</evidence>
<dbReference type="RefSeq" id="WP_370450370.1">
    <property type="nucleotide sequence ID" value="NZ_UGRY01000002.1"/>
</dbReference>
<evidence type="ECO:0000256" key="2">
    <source>
        <dbReference type="SAM" id="SignalP"/>
    </source>
</evidence>
<evidence type="ECO:0000313" key="5">
    <source>
        <dbReference type="Proteomes" id="UP000255467"/>
    </source>
</evidence>
<feature type="compositionally biased region" description="Pro residues" evidence="1">
    <location>
        <begin position="53"/>
        <end position="79"/>
    </location>
</feature>
<name>A0A378YC60_9NOCA</name>
<feature type="domain" description="Excalibur calcium-binding" evidence="3">
    <location>
        <begin position="84"/>
        <end position="120"/>
    </location>
</feature>
<gene>
    <name evidence="4" type="ORF">NCTC1934_01767</name>
</gene>
<dbReference type="Proteomes" id="UP000255467">
    <property type="component" value="Unassembled WGS sequence"/>
</dbReference>
<feature type="region of interest" description="Disordered" evidence="1">
    <location>
        <begin position="48"/>
        <end position="122"/>
    </location>
</feature>